<organism evidence="1 2">
    <name type="scientific">Daphnia magna</name>
    <dbReference type="NCBI Taxonomy" id="35525"/>
    <lineage>
        <taxon>Eukaryota</taxon>
        <taxon>Metazoa</taxon>
        <taxon>Ecdysozoa</taxon>
        <taxon>Arthropoda</taxon>
        <taxon>Crustacea</taxon>
        <taxon>Branchiopoda</taxon>
        <taxon>Diplostraca</taxon>
        <taxon>Cladocera</taxon>
        <taxon>Anomopoda</taxon>
        <taxon>Daphniidae</taxon>
        <taxon>Daphnia</taxon>
    </lineage>
</organism>
<gene>
    <name evidence="1" type="ORF">OUZ56_009799</name>
</gene>
<proteinExistence type="predicted"/>
<keyword evidence="2" id="KW-1185">Reference proteome</keyword>
<sequence length="94" mass="10988">MYKHRAQLGEMRILVYTTAASNTFREQIILLNFKPPVNRFYAVGKKVVINLSIECYVLNHGDSFKTKELSSQVYRRTQEFGSGNHIDRELKYKS</sequence>
<evidence type="ECO:0000313" key="2">
    <source>
        <dbReference type="Proteomes" id="UP001234178"/>
    </source>
</evidence>
<name>A0ABR0AGX3_9CRUS</name>
<protein>
    <submittedName>
        <fullName evidence="1">Uncharacterized protein</fullName>
    </submittedName>
</protein>
<accession>A0ABR0AGX3</accession>
<evidence type="ECO:0000313" key="1">
    <source>
        <dbReference type="EMBL" id="KAK4024377.1"/>
    </source>
</evidence>
<dbReference type="Proteomes" id="UP001234178">
    <property type="component" value="Unassembled WGS sequence"/>
</dbReference>
<comment type="caution">
    <text evidence="1">The sequence shown here is derived from an EMBL/GenBank/DDBJ whole genome shotgun (WGS) entry which is preliminary data.</text>
</comment>
<reference evidence="1 2" key="1">
    <citation type="journal article" date="2023" name="Nucleic Acids Res.">
        <title>The hologenome of Daphnia magna reveals possible DNA methylation and microbiome-mediated evolution of the host genome.</title>
        <authorList>
            <person name="Chaturvedi A."/>
            <person name="Li X."/>
            <person name="Dhandapani V."/>
            <person name="Marshall H."/>
            <person name="Kissane S."/>
            <person name="Cuenca-Cambronero M."/>
            <person name="Asole G."/>
            <person name="Calvet F."/>
            <person name="Ruiz-Romero M."/>
            <person name="Marangio P."/>
            <person name="Guigo R."/>
            <person name="Rago D."/>
            <person name="Mirbahai L."/>
            <person name="Eastwood N."/>
            <person name="Colbourne J.K."/>
            <person name="Zhou J."/>
            <person name="Mallon E."/>
            <person name="Orsini L."/>
        </authorList>
    </citation>
    <scope>NUCLEOTIDE SEQUENCE [LARGE SCALE GENOMIC DNA]</scope>
    <source>
        <strain evidence="1">LRV0_1</strain>
    </source>
</reference>
<dbReference type="EMBL" id="JAOYFB010000037">
    <property type="protein sequence ID" value="KAK4024377.1"/>
    <property type="molecule type" value="Genomic_DNA"/>
</dbReference>